<sequence length="35" mass="3799">MLRDSGYYLFAILSLAIVLGWLAFLTLAAQASVPI</sequence>
<keyword evidence="1" id="KW-0472">Membrane</keyword>
<accession>A0A1M7CX67</accession>
<protein>
    <submittedName>
        <fullName evidence="2">Uncharacterized protein</fullName>
    </submittedName>
</protein>
<keyword evidence="1" id="KW-0812">Transmembrane</keyword>
<keyword evidence="1" id="KW-1133">Transmembrane helix</keyword>
<name>A0A1M7CX67_9BRAD</name>
<reference evidence="2 3" key="1">
    <citation type="submission" date="2016-10" db="EMBL/GenBank/DDBJ databases">
        <authorList>
            <person name="de Groot N.N."/>
        </authorList>
    </citation>
    <scope>NUCLEOTIDE SEQUENCE [LARGE SCALE GENOMIC DNA]</scope>
    <source>
        <strain evidence="2 3">GAS522</strain>
    </source>
</reference>
<evidence type="ECO:0000256" key="1">
    <source>
        <dbReference type="SAM" id="Phobius"/>
    </source>
</evidence>
<evidence type="ECO:0000313" key="3">
    <source>
        <dbReference type="Proteomes" id="UP000183208"/>
    </source>
</evidence>
<feature type="transmembrane region" description="Helical" evidence="1">
    <location>
        <begin position="6"/>
        <end position="29"/>
    </location>
</feature>
<organism evidence="2 3">
    <name type="scientific">Bradyrhizobium lablabi</name>
    <dbReference type="NCBI Taxonomy" id="722472"/>
    <lineage>
        <taxon>Bacteria</taxon>
        <taxon>Pseudomonadati</taxon>
        <taxon>Pseudomonadota</taxon>
        <taxon>Alphaproteobacteria</taxon>
        <taxon>Hyphomicrobiales</taxon>
        <taxon>Nitrobacteraceae</taxon>
        <taxon>Bradyrhizobium</taxon>
    </lineage>
</organism>
<dbReference type="Proteomes" id="UP000183208">
    <property type="component" value="Unassembled WGS sequence"/>
</dbReference>
<evidence type="ECO:0000313" key="2">
    <source>
        <dbReference type="EMBL" id="SED76240.1"/>
    </source>
</evidence>
<dbReference type="EMBL" id="FNTI01000001">
    <property type="protein sequence ID" value="SED76240.1"/>
    <property type="molecule type" value="Genomic_DNA"/>
</dbReference>
<proteinExistence type="predicted"/>
<gene>
    <name evidence="2" type="ORF">SAMN05444171_5074</name>
</gene>
<dbReference type="AlphaFoldDB" id="A0A1M7CX67"/>